<reference evidence="1 2" key="1">
    <citation type="submission" date="2019-06" db="EMBL/GenBank/DDBJ databases">
        <title>Sequencing the genomes of 1000 actinobacteria strains.</title>
        <authorList>
            <person name="Klenk H.-P."/>
        </authorList>
    </citation>
    <scope>NUCLEOTIDE SEQUENCE [LARGE SCALE GENOMIC DNA]</scope>
    <source>
        <strain evidence="1 2">DSM 45043</strain>
    </source>
</reference>
<organism evidence="1 2">
    <name type="scientific">Actinomadura hallensis</name>
    <dbReference type="NCBI Taxonomy" id="337895"/>
    <lineage>
        <taxon>Bacteria</taxon>
        <taxon>Bacillati</taxon>
        <taxon>Actinomycetota</taxon>
        <taxon>Actinomycetes</taxon>
        <taxon>Streptosporangiales</taxon>
        <taxon>Thermomonosporaceae</taxon>
        <taxon>Actinomadura</taxon>
    </lineage>
</organism>
<evidence type="ECO:0000313" key="1">
    <source>
        <dbReference type="EMBL" id="TQM70828.1"/>
    </source>
</evidence>
<sequence>MNAIRRRIARASLCWHRPVDQERRRRHPVNSRYPRVGRT</sequence>
<evidence type="ECO:0000313" key="2">
    <source>
        <dbReference type="Proteomes" id="UP000316706"/>
    </source>
</evidence>
<keyword evidence="2" id="KW-1185">Reference proteome</keyword>
<dbReference type="EMBL" id="VFPO01000001">
    <property type="protein sequence ID" value="TQM70828.1"/>
    <property type="molecule type" value="Genomic_DNA"/>
</dbReference>
<proteinExistence type="predicted"/>
<name>A0A543IJS6_9ACTN</name>
<comment type="caution">
    <text evidence="1">The sequence shown here is derived from an EMBL/GenBank/DDBJ whole genome shotgun (WGS) entry which is preliminary data.</text>
</comment>
<dbReference type="Proteomes" id="UP000316706">
    <property type="component" value="Unassembled WGS sequence"/>
</dbReference>
<accession>A0A543IJS6</accession>
<gene>
    <name evidence="1" type="ORF">FHX41_4569</name>
</gene>
<protein>
    <submittedName>
        <fullName evidence="1">Uncharacterized protein</fullName>
    </submittedName>
</protein>
<dbReference type="AlphaFoldDB" id="A0A543IJS6"/>